<keyword evidence="2" id="KW-1185">Reference proteome</keyword>
<gene>
    <name evidence="1" type="ORF">V22_22910</name>
</gene>
<evidence type="ECO:0000313" key="2">
    <source>
        <dbReference type="Proteomes" id="UP000319976"/>
    </source>
</evidence>
<sequence>MVRKANHTLDTFLNSAYRPAWEKGSGVPVSLSPGKYSVTGQFESEGKHFLELNDTFRICVSLEAG</sequence>
<proteinExistence type="predicted"/>
<dbReference type="OrthoDB" id="292495at2"/>
<name>A0A517T9J3_9PLAN</name>
<protein>
    <submittedName>
        <fullName evidence="1">Uncharacterized protein</fullName>
    </submittedName>
</protein>
<evidence type="ECO:0000313" key="1">
    <source>
        <dbReference type="EMBL" id="QDT65045.1"/>
    </source>
</evidence>
<dbReference type="Proteomes" id="UP000319976">
    <property type="component" value="Chromosome"/>
</dbReference>
<dbReference type="AlphaFoldDB" id="A0A517T9J3"/>
<reference evidence="1 2" key="1">
    <citation type="submission" date="2019-02" db="EMBL/GenBank/DDBJ databases">
        <title>Deep-cultivation of Planctomycetes and their phenomic and genomic characterization uncovers novel biology.</title>
        <authorList>
            <person name="Wiegand S."/>
            <person name="Jogler M."/>
            <person name="Boedeker C."/>
            <person name="Pinto D."/>
            <person name="Vollmers J."/>
            <person name="Rivas-Marin E."/>
            <person name="Kohn T."/>
            <person name="Peeters S.H."/>
            <person name="Heuer A."/>
            <person name="Rast P."/>
            <person name="Oberbeckmann S."/>
            <person name="Bunk B."/>
            <person name="Jeske O."/>
            <person name="Meyerdierks A."/>
            <person name="Storesund J.E."/>
            <person name="Kallscheuer N."/>
            <person name="Luecker S."/>
            <person name="Lage O.M."/>
            <person name="Pohl T."/>
            <person name="Merkel B.J."/>
            <person name="Hornburger P."/>
            <person name="Mueller R.-W."/>
            <person name="Bruemmer F."/>
            <person name="Labrenz M."/>
            <person name="Spormann A.M."/>
            <person name="Op den Camp H."/>
            <person name="Overmann J."/>
            <person name="Amann R."/>
            <person name="Jetten M.S.M."/>
            <person name="Mascher T."/>
            <person name="Medema M.H."/>
            <person name="Devos D.P."/>
            <person name="Kaster A.-K."/>
            <person name="Ovreas L."/>
            <person name="Rohde M."/>
            <person name="Galperin M.Y."/>
            <person name="Jogler C."/>
        </authorList>
    </citation>
    <scope>NUCLEOTIDE SEQUENCE [LARGE SCALE GENOMIC DNA]</scope>
    <source>
        <strain evidence="1 2">V22</strain>
    </source>
</reference>
<dbReference type="KEGG" id="chya:V22_22910"/>
<dbReference type="RefSeq" id="WP_145262715.1">
    <property type="nucleotide sequence ID" value="NZ_CP036316.1"/>
</dbReference>
<organism evidence="1 2">
    <name type="scientific">Calycomorphotria hydatis</name>
    <dbReference type="NCBI Taxonomy" id="2528027"/>
    <lineage>
        <taxon>Bacteria</taxon>
        <taxon>Pseudomonadati</taxon>
        <taxon>Planctomycetota</taxon>
        <taxon>Planctomycetia</taxon>
        <taxon>Planctomycetales</taxon>
        <taxon>Planctomycetaceae</taxon>
        <taxon>Calycomorphotria</taxon>
    </lineage>
</organism>
<accession>A0A517T9J3</accession>
<dbReference type="EMBL" id="CP036316">
    <property type="protein sequence ID" value="QDT65045.1"/>
    <property type="molecule type" value="Genomic_DNA"/>
</dbReference>